<feature type="compositionally biased region" description="Acidic residues" evidence="4">
    <location>
        <begin position="24"/>
        <end position="33"/>
    </location>
</feature>
<protein>
    <submittedName>
        <fullName evidence="5">Putative nucleolar complex protein 2</fullName>
    </submittedName>
</protein>
<comment type="subcellular location">
    <subcellularLocation>
        <location evidence="1">Nucleus</location>
    </subcellularLocation>
</comment>
<dbReference type="EMBL" id="GGFJ01001866">
    <property type="protein sequence ID" value="MBW51007.1"/>
    <property type="molecule type" value="Transcribed_RNA"/>
</dbReference>
<evidence type="ECO:0000256" key="2">
    <source>
        <dbReference type="ARBA" id="ARBA00005907"/>
    </source>
</evidence>
<comment type="similarity">
    <text evidence="2">Belongs to the NOC2 family.</text>
</comment>
<organism evidence="5">
    <name type="scientific">Anopheles marajoara</name>
    <dbReference type="NCBI Taxonomy" id="58244"/>
    <lineage>
        <taxon>Eukaryota</taxon>
        <taxon>Metazoa</taxon>
        <taxon>Ecdysozoa</taxon>
        <taxon>Arthropoda</taxon>
        <taxon>Hexapoda</taxon>
        <taxon>Insecta</taxon>
        <taxon>Pterygota</taxon>
        <taxon>Neoptera</taxon>
        <taxon>Endopterygota</taxon>
        <taxon>Diptera</taxon>
        <taxon>Nematocera</taxon>
        <taxon>Culicoidea</taxon>
        <taxon>Culicidae</taxon>
        <taxon>Anophelinae</taxon>
        <taxon>Anopheles</taxon>
    </lineage>
</organism>
<dbReference type="InterPro" id="IPR005343">
    <property type="entry name" value="Noc2"/>
</dbReference>
<dbReference type="PANTHER" id="PTHR12687">
    <property type="entry name" value="NUCLEOLAR COMPLEX 2 AND RAD4-RELATED"/>
    <property type="match status" value="1"/>
</dbReference>
<evidence type="ECO:0000256" key="3">
    <source>
        <dbReference type="ARBA" id="ARBA00023242"/>
    </source>
</evidence>
<feature type="compositionally biased region" description="Basic and acidic residues" evidence="4">
    <location>
        <begin position="852"/>
        <end position="865"/>
    </location>
</feature>
<feature type="compositionally biased region" description="Acidic residues" evidence="4">
    <location>
        <begin position="805"/>
        <end position="837"/>
    </location>
</feature>
<dbReference type="GO" id="GO:0005730">
    <property type="term" value="C:nucleolus"/>
    <property type="evidence" value="ECO:0007669"/>
    <property type="project" value="TreeGrafter"/>
</dbReference>
<sequence length="881" mass="100316">MKVKQSKKKEDFQNMSLDNFLENMDADVADEEPDPKPKLKSKAKLNGVKKAKKKVKAHKEATSSDVPAVNGVKKASKSKTGLKEEKSKALQKETKTNGVGNQKAKPEKGKPKPQKLVKTKKLKRKASEMSEAENDAMADVEKEHKDALAKLEKTDPELYAFLKKNDEKLLKFGKMSADGVTEFSDSEDDGDADEDGDDDSDEEGKVHKPPGKLEVASDESDFEPDEDGDDGEVDGSDDDDDDAEDDDEEGGRKRRKKEDDEELTPGKKLNFKMLKSWTTELTEFPVTQVSAIRNICKAFNSAIYTVTGDKSSIPPYRVEGSGMFNGVVQTCVLYLGPAVKSYLRLNENRQFKDMKRDKRFTKVRGCLKTYLVDLTNLLENVSSSHIMTVLLKHLHQFSSILVCYQHITKPILKRLIGIWGTAEEETVRVLAFLCILKITHAQQTRYLSNVLKSMYLVYVKNSKFVSPNTLPNINFMRRSLTEMFLLNFNLSYQHMFLYIRQLAIHLRNAVILQKKDSYQYIYNWQYVNSLKLWGDVLGAAHSHGGALEQLIYPFVSITIGVIKLIPSAQYFPLRFHCCRILTQLNAKTRIFIPVLPFLVEILKSNSFNESHKKLSMRPVNLTCLLRFSPANIQENAYKDAVLDQVYELVLEFAANESASVAYPEIVLPSILLLRQYAKTTKQYKYARKIKQLSDKLMENYEFMEQRRSKMSIPLKDIERIRAWEEMVRVEGTPLAKFHASVAKVAESEKRRQATDSERISDYKLPTVKKVERKQVKRDGPVTLFPSDDEDDDDELGFGKAKSGADSEEDDDDLSEMEGSEDDEEQDDDDEEDSAEEEVASKKQQSKSAKKKSGAEKYPLENRKDTEEVDIVQDLNLDEWED</sequence>
<feature type="region of interest" description="Disordered" evidence="4">
    <location>
        <begin position="1"/>
        <end position="140"/>
    </location>
</feature>
<proteinExistence type="inferred from homology"/>
<dbReference type="GO" id="GO:0030690">
    <property type="term" value="C:Noc1p-Noc2p complex"/>
    <property type="evidence" value="ECO:0007669"/>
    <property type="project" value="TreeGrafter"/>
</dbReference>
<feature type="compositionally biased region" description="Acidic residues" evidence="4">
    <location>
        <begin position="216"/>
        <end position="249"/>
    </location>
</feature>
<feature type="compositionally biased region" description="Acidic residues" evidence="4">
    <location>
        <begin position="866"/>
        <end position="881"/>
    </location>
</feature>
<feature type="compositionally biased region" description="Acidic residues" evidence="4">
    <location>
        <begin position="786"/>
        <end position="795"/>
    </location>
</feature>
<feature type="compositionally biased region" description="Basic and acidic residues" evidence="4">
    <location>
        <begin position="81"/>
        <end position="95"/>
    </location>
</feature>
<evidence type="ECO:0000256" key="4">
    <source>
        <dbReference type="SAM" id="MobiDB-lite"/>
    </source>
</evidence>
<feature type="compositionally biased region" description="Basic residues" evidence="4">
    <location>
        <begin position="111"/>
        <end position="124"/>
    </location>
</feature>
<dbReference type="InterPro" id="IPR016024">
    <property type="entry name" value="ARM-type_fold"/>
</dbReference>
<dbReference type="PANTHER" id="PTHR12687:SF4">
    <property type="entry name" value="NUCLEOLAR COMPLEX PROTEIN 2 HOMOLOG"/>
    <property type="match status" value="1"/>
</dbReference>
<dbReference type="AlphaFoldDB" id="A0A2M4BDC0"/>
<dbReference type="GO" id="GO:0042393">
    <property type="term" value="F:histone binding"/>
    <property type="evidence" value="ECO:0007669"/>
    <property type="project" value="TreeGrafter"/>
</dbReference>
<accession>A0A2M4BDC0</accession>
<feature type="compositionally biased region" description="Basic residues" evidence="4">
    <location>
        <begin position="38"/>
        <end position="57"/>
    </location>
</feature>
<keyword evidence="3" id="KW-0539">Nucleus</keyword>
<dbReference type="GO" id="GO:0003714">
    <property type="term" value="F:transcription corepressor activity"/>
    <property type="evidence" value="ECO:0007669"/>
    <property type="project" value="TreeGrafter"/>
</dbReference>
<dbReference type="GO" id="GO:0000122">
    <property type="term" value="P:negative regulation of transcription by RNA polymerase II"/>
    <property type="evidence" value="ECO:0007669"/>
    <property type="project" value="TreeGrafter"/>
</dbReference>
<dbReference type="SUPFAM" id="SSF48371">
    <property type="entry name" value="ARM repeat"/>
    <property type="match status" value="1"/>
</dbReference>
<dbReference type="GO" id="GO:0005654">
    <property type="term" value="C:nucleoplasm"/>
    <property type="evidence" value="ECO:0007669"/>
    <property type="project" value="TreeGrafter"/>
</dbReference>
<dbReference type="Pfam" id="PF03715">
    <property type="entry name" value="Noc2"/>
    <property type="match status" value="1"/>
</dbReference>
<dbReference type="GO" id="GO:0042273">
    <property type="term" value="P:ribosomal large subunit biogenesis"/>
    <property type="evidence" value="ECO:0007669"/>
    <property type="project" value="TreeGrafter"/>
</dbReference>
<evidence type="ECO:0000313" key="5">
    <source>
        <dbReference type="EMBL" id="MBW51007.1"/>
    </source>
</evidence>
<feature type="compositionally biased region" description="Acidic residues" evidence="4">
    <location>
        <begin position="184"/>
        <end position="202"/>
    </location>
</feature>
<dbReference type="GO" id="GO:0030691">
    <property type="term" value="C:Noc2p-Noc3p complex"/>
    <property type="evidence" value="ECO:0007669"/>
    <property type="project" value="TreeGrafter"/>
</dbReference>
<feature type="region of interest" description="Disordered" evidence="4">
    <location>
        <begin position="778"/>
        <end position="881"/>
    </location>
</feature>
<reference evidence="5" key="1">
    <citation type="submission" date="2018-01" db="EMBL/GenBank/DDBJ databases">
        <title>An insight into the sialome of Amazonian anophelines.</title>
        <authorList>
            <person name="Ribeiro J.M."/>
            <person name="Scarpassa V."/>
            <person name="Calvo E."/>
        </authorList>
    </citation>
    <scope>NUCLEOTIDE SEQUENCE</scope>
    <source>
        <tissue evidence="5">Salivary glands</tissue>
    </source>
</reference>
<name>A0A2M4BDC0_9DIPT</name>
<evidence type="ECO:0000256" key="1">
    <source>
        <dbReference type="ARBA" id="ARBA00004123"/>
    </source>
</evidence>
<feature type="region of interest" description="Disordered" evidence="4">
    <location>
        <begin position="180"/>
        <end position="263"/>
    </location>
</feature>